<reference evidence="2 3" key="1">
    <citation type="submission" date="2017-09" db="EMBL/GenBank/DDBJ databases">
        <authorList>
            <person name="Ehlers B."/>
            <person name="Leendertz F.H."/>
        </authorList>
    </citation>
    <scope>NUCLEOTIDE SEQUENCE [LARGE SCALE GENOMIC DNA]</scope>
    <source>
        <strain evidence="2 3">CGMCC 1.05381</strain>
    </source>
</reference>
<accession>A0A2C8ZB28</accession>
<dbReference type="PROSITE" id="PS51464">
    <property type="entry name" value="SIS"/>
    <property type="match status" value="1"/>
</dbReference>
<dbReference type="InterPro" id="IPR046348">
    <property type="entry name" value="SIS_dom_sf"/>
</dbReference>
<dbReference type="SUPFAM" id="SSF53697">
    <property type="entry name" value="SIS domain"/>
    <property type="match status" value="1"/>
</dbReference>
<dbReference type="OrthoDB" id="9813831at2"/>
<gene>
    <name evidence="2" type="ORF">SAMN06296378_1237</name>
</gene>
<dbReference type="AlphaFoldDB" id="A0A2C8ZB28"/>
<dbReference type="CDD" id="cd05013">
    <property type="entry name" value="SIS_RpiR"/>
    <property type="match status" value="1"/>
</dbReference>
<name>A0A2C8ZB28_9MICO</name>
<dbReference type="GO" id="GO:0016853">
    <property type="term" value="F:isomerase activity"/>
    <property type="evidence" value="ECO:0007669"/>
    <property type="project" value="UniProtKB-KW"/>
</dbReference>
<sequence>MTRPAGYERYIAVVKSLLDASLDDGITSAVTAAAGLIADRIADGGILYAFGASHAGLLVQDQFYRAGGLVPIQPILPAALMLNITPVTSTSALEQTPGVAQGFLENVPLGKGDLLLVVSVSGRNPVPVEMCLLAQQRGATVIALTSVTYSSAVDGRGVPRLFEVADIVIDLPGAVGDAAIPLENGVPPVGPTSSSIGAAILHGLMVETAMQLIQRGVTPPVFASANLDDSAAWNEHWTKIYRDRLDYL</sequence>
<proteinExistence type="predicted"/>
<keyword evidence="3" id="KW-1185">Reference proteome</keyword>
<dbReference type="InterPro" id="IPR050099">
    <property type="entry name" value="SIS_GmhA/DiaA_subfam"/>
</dbReference>
<dbReference type="PANTHER" id="PTHR30390">
    <property type="entry name" value="SEDOHEPTULOSE 7-PHOSPHATE ISOMERASE / DNAA INITIATOR-ASSOCIATING FACTOR FOR REPLICATION INITIATION"/>
    <property type="match status" value="1"/>
</dbReference>
<dbReference type="InterPro" id="IPR001347">
    <property type="entry name" value="SIS_dom"/>
</dbReference>
<dbReference type="Proteomes" id="UP000219440">
    <property type="component" value="Unassembled WGS sequence"/>
</dbReference>
<evidence type="ECO:0000259" key="1">
    <source>
        <dbReference type="PROSITE" id="PS51464"/>
    </source>
</evidence>
<dbReference type="GO" id="GO:0097367">
    <property type="term" value="F:carbohydrate derivative binding"/>
    <property type="evidence" value="ECO:0007669"/>
    <property type="project" value="InterPro"/>
</dbReference>
<dbReference type="RefSeq" id="WP_097060341.1">
    <property type="nucleotide sequence ID" value="NZ_BMLC01000001.1"/>
</dbReference>
<dbReference type="NCBIfam" id="NF002805">
    <property type="entry name" value="PRK02947.1"/>
    <property type="match status" value="1"/>
</dbReference>
<dbReference type="Pfam" id="PF13580">
    <property type="entry name" value="SIS_2"/>
    <property type="match status" value="1"/>
</dbReference>
<dbReference type="PANTHER" id="PTHR30390:SF7">
    <property type="entry name" value="PHOSPHOHEPTOSE ISOMERASE"/>
    <property type="match status" value="1"/>
</dbReference>
<dbReference type="EMBL" id="OCST01000002">
    <property type="protein sequence ID" value="SOE61277.1"/>
    <property type="molecule type" value="Genomic_DNA"/>
</dbReference>
<evidence type="ECO:0000313" key="2">
    <source>
        <dbReference type="EMBL" id="SOE61277.1"/>
    </source>
</evidence>
<feature type="domain" description="SIS" evidence="1">
    <location>
        <begin position="37"/>
        <end position="222"/>
    </location>
</feature>
<protein>
    <submittedName>
        <fullName evidence="2">Uncharacterized protein, contains SIS (Sugar ISomerase) phosphosugar binding domain</fullName>
    </submittedName>
</protein>
<organism evidence="2 3">
    <name type="scientific">Salinibacterium xinjiangense</name>
    <dbReference type="NCBI Taxonomy" id="386302"/>
    <lineage>
        <taxon>Bacteria</taxon>
        <taxon>Bacillati</taxon>
        <taxon>Actinomycetota</taxon>
        <taxon>Actinomycetes</taxon>
        <taxon>Micrococcales</taxon>
        <taxon>Microbacteriaceae</taxon>
        <taxon>Salinibacterium</taxon>
    </lineage>
</organism>
<evidence type="ECO:0000313" key="3">
    <source>
        <dbReference type="Proteomes" id="UP000219440"/>
    </source>
</evidence>
<dbReference type="InterPro" id="IPR035472">
    <property type="entry name" value="RpiR-like_SIS"/>
</dbReference>
<dbReference type="Gene3D" id="3.40.50.10490">
    <property type="entry name" value="Glucose-6-phosphate isomerase like protein, domain 1"/>
    <property type="match status" value="1"/>
</dbReference>
<dbReference type="GO" id="GO:1901135">
    <property type="term" value="P:carbohydrate derivative metabolic process"/>
    <property type="evidence" value="ECO:0007669"/>
    <property type="project" value="InterPro"/>
</dbReference>
<keyword evidence="2" id="KW-0413">Isomerase</keyword>